<reference evidence="2" key="1">
    <citation type="journal article" date="2017" name="Nat. Ecol. Evol.">
        <title>Genome expansion and lineage-specific genetic innovations in the forest pathogenic fungi Armillaria.</title>
        <authorList>
            <person name="Sipos G."/>
            <person name="Prasanna A.N."/>
            <person name="Walter M.C."/>
            <person name="O'Connor E."/>
            <person name="Balint B."/>
            <person name="Krizsan K."/>
            <person name="Kiss B."/>
            <person name="Hess J."/>
            <person name="Varga T."/>
            <person name="Slot J."/>
            <person name="Riley R."/>
            <person name="Boka B."/>
            <person name="Rigling D."/>
            <person name="Barry K."/>
            <person name="Lee J."/>
            <person name="Mihaltcheva S."/>
            <person name="LaButti K."/>
            <person name="Lipzen A."/>
            <person name="Waldron R."/>
            <person name="Moloney N.M."/>
            <person name="Sperisen C."/>
            <person name="Kredics L."/>
            <person name="Vagvoelgyi C."/>
            <person name="Patrignani A."/>
            <person name="Fitzpatrick D."/>
            <person name="Nagy I."/>
            <person name="Doyle S."/>
            <person name="Anderson J.B."/>
            <person name="Grigoriev I.V."/>
            <person name="Gueldener U."/>
            <person name="Muensterkoetter M."/>
            <person name="Nagy L.G."/>
        </authorList>
    </citation>
    <scope>NUCLEOTIDE SEQUENCE [LARGE SCALE GENOMIC DNA]</scope>
    <source>
        <strain evidence="2">Ar21-2</strain>
    </source>
</reference>
<sequence length="55" mass="6150">MPHSSSKEHPGRNSIVQLTSSVTITTGASIFKSVETSIVTIVTIQVRRVWIRKER</sequence>
<organism evidence="1 2">
    <name type="scientific">Armillaria gallica</name>
    <name type="common">Bulbous honey fungus</name>
    <name type="synonym">Armillaria bulbosa</name>
    <dbReference type="NCBI Taxonomy" id="47427"/>
    <lineage>
        <taxon>Eukaryota</taxon>
        <taxon>Fungi</taxon>
        <taxon>Dikarya</taxon>
        <taxon>Basidiomycota</taxon>
        <taxon>Agaricomycotina</taxon>
        <taxon>Agaricomycetes</taxon>
        <taxon>Agaricomycetidae</taxon>
        <taxon>Agaricales</taxon>
        <taxon>Marasmiineae</taxon>
        <taxon>Physalacriaceae</taxon>
        <taxon>Armillaria</taxon>
    </lineage>
</organism>
<name>A0A2H3CZG6_ARMGA</name>
<feature type="non-terminal residue" evidence="1">
    <location>
        <position position="55"/>
    </location>
</feature>
<evidence type="ECO:0000313" key="2">
    <source>
        <dbReference type="Proteomes" id="UP000217790"/>
    </source>
</evidence>
<dbReference type="Proteomes" id="UP000217790">
    <property type="component" value="Unassembled WGS sequence"/>
</dbReference>
<dbReference type="EMBL" id="KZ293673">
    <property type="protein sequence ID" value="PBK88385.1"/>
    <property type="molecule type" value="Genomic_DNA"/>
</dbReference>
<protein>
    <submittedName>
        <fullName evidence="1">Uncharacterized protein</fullName>
    </submittedName>
</protein>
<keyword evidence="2" id="KW-1185">Reference proteome</keyword>
<accession>A0A2H3CZG6</accession>
<evidence type="ECO:0000313" key="1">
    <source>
        <dbReference type="EMBL" id="PBK88385.1"/>
    </source>
</evidence>
<dbReference type="InParanoid" id="A0A2H3CZG6"/>
<proteinExistence type="predicted"/>
<gene>
    <name evidence="1" type="ORF">ARMGADRAFT_1016141</name>
</gene>
<dbReference type="AlphaFoldDB" id="A0A2H3CZG6"/>